<evidence type="ECO:0000259" key="1">
    <source>
        <dbReference type="Pfam" id="PF12804"/>
    </source>
</evidence>
<evidence type="ECO:0000313" key="3">
    <source>
        <dbReference type="Proteomes" id="UP001262889"/>
    </source>
</evidence>
<name>A0ABU3C8S6_9FLAO</name>
<dbReference type="SUPFAM" id="SSF53448">
    <property type="entry name" value="Nucleotide-diphospho-sugar transferases"/>
    <property type="match status" value="1"/>
</dbReference>
<proteinExistence type="predicted"/>
<sequence>MSKASIIIVAAGASRRMNKAKQLLPLEDGILLGKVIEEAKASAAAEVIIVLGAYSEEIVSKIQNYDCIVVKNENWQQGLGSSIAAGIRYFLQHKEKISAALVMLGDQPLVDSGYVDKMLKHAGENPSTIIATSYPRSLGVPAVFPQNYFKELANLKEDKGAKNILRRERDSVIALNAGERILDIDTPQDYQNLLDRYSK</sequence>
<reference evidence="2 3" key="1">
    <citation type="submission" date="2023-09" db="EMBL/GenBank/DDBJ databases">
        <authorList>
            <person name="Rey-Velasco X."/>
        </authorList>
    </citation>
    <scope>NUCLEOTIDE SEQUENCE [LARGE SCALE GENOMIC DNA]</scope>
    <source>
        <strain evidence="2 3">F363</strain>
    </source>
</reference>
<dbReference type="Gene3D" id="3.90.550.10">
    <property type="entry name" value="Spore Coat Polysaccharide Biosynthesis Protein SpsA, Chain A"/>
    <property type="match status" value="1"/>
</dbReference>
<dbReference type="EMBL" id="JAVRHQ010000006">
    <property type="protein sequence ID" value="MDT0642673.1"/>
    <property type="molecule type" value="Genomic_DNA"/>
</dbReference>
<evidence type="ECO:0000313" key="2">
    <source>
        <dbReference type="EMBL" id="MDT0642673.1"/>
    </source>
</evidence>
<dbReference type="InterPro" id="IPR025877">
    <property type="entry name" value="MobA-like_NTP_Trfase"/>
</dbReference>
<protein>
    <submittedName>
        <fullName evidence="2">Nucleotidyltransferase family protein</fullName>
    </submittedName>
</protein>
<gene>
    <name evidence="2" type="ORF">RM553_07480</name>
</gene>
<dbReference type="PANTHER" id="PTHR43777:SF1">
    <property type="entry name" value="MOLYBDENUM COFACTOR CYTIDYLYLTRANSFERASE"/>
    <property type="match status" value="1"/>
</dbReference>
<feature type="domain" description="MobA-like NTP transferase" evidence="1">
    <location>
        <begin position="7"/>
        <end position="168"/>
    </location>
</feature>
<dbReference type="PANTHER" id="PTHR43777">
    <property type="entry name" value="MOLYBDENUM COFACTOR CYTIDYLYLTRANSFERASE"/>
    <property type="match status" value="1"/>
</dbReference>
<dbReference type="InterPro" id="IPR029044">
    <property type="entry name" value="Nucleotide-diphossugar_trans"/>
</dbReference>
<organism evidence="2 3">
    <name type="scientific">Autumnicola tepida</name>
    <dbReference type="NCBI Taxonomy" id="3075595"/>
    <lineage>
        <taxon>Bacteria</taxon>
        <taxon>Pseudomonadati</taxon>
        <taxon>Bacteroidota</taxon>
        <taxon>Flavobacteriia</taxon>
        <taxon>Flavobacteriales</taxon>
        <taxon>Flavobacteriaceae</taxon>
        <taxon>Autumnicola</taxon>
    </lineage>
</organism>
<accession>A0ABU3C8S6</accession>
<comment type="caution">
    <text evidence="2">The sequence shown here is derived from an EMBL/GenBank/DDBJ whole genome shotgun (WGS) entry which is preliminary data.</text>
</comment>
<dbReference type="Proteomes" id="UP001262889">
    <property type="component" value="Unassembled WGS sequence"/>
</dbReference>
<dbReference type="Pfam" id="PF12804">
    <property type="entry name" value="NTP_transf_3"/>
    <property type="match status" value="1"/>
</dbReference>
<dbReference type="RefSeq" id="WP_311534299.1">
    <property type="nucleotide sequence ID" value="NZ_JAVRHQ010000006.1"/>
</dbReference>
<dbReference type="CDD" id="cd04182">
    <property type="entry name" value="GT_2_like_f"/>
    <property type="match status" value="1"/>
</dbReference>
<keyword evidence="3" id="KW-1185">Reference proteome</keyword>